<dbReference type="PATRIC" id="fig|1666911.3.peg.3828"/>
<dbReference type="GO" id="GO:0008757">
    <property type="term" value="F:S-adenosylmethionine-dependent methyltransferase activity"/>
    <property type="evidence" value="ECO:0007669"/>
    <property type="project" value="InterPro"/>
</dbReference>
<name>A0A0P8C3H5_9CYAN</name>
<dbReference type="InterPro" id="IPR013216">
    <property type="entry name" value="Methyltransf_11"/>
</dbReference>
<sequence length="261" mass="29548">MNSKAFDEKIIGTPSPSDRLLYEFKEGSGRRGFNSLKPKFFNHGGHWRYFAENANFQGCNFLEIGSREVTGVSKRSKFIPLASYTGLDVLPGHNVDVVGDAHRLSSHFKKSTFDYIYSTAVFEHLAMPWVVVEEISKILKVGGIVGIETHFSHSEHEAPWHFFQFNEHGLRCLFCPELGFEVLDSGMETPLVGRFSIDSPQQKVGHPVYSLFCHSSVLVRKTSDVDLSSWDWRICLERLFDESMYPSNTGIHAQQQALSPV</sequence>
<organism evidence="2 3">
    <name type="scientific">Phormidesmis priestleyi Ana</name>
    <dbReference type="NCBI Taxonomy" id="1666911"/>
    <lineage>
        <taxon>Bacteria</taxon>
        <taxon>Bacillati</taxon>
        <taxon>Cyanobacteriota</taxon>
        <taxon>Cyanophyceae</taxon>
        <taxon>Leptolyngbyales</taxon>
        <taxon>Leptolyngbyaceae</taxon>
        <taxon>Phormidesmis</taxon>
    </lineage>
</organism>
<protein>
    <submittedName>
        <fullName evidence="2">Methyltransferase domain</fullName>
    </submittedName>
</protein>
<dbReference type="EMBL" id="LJZR01000008">
    <property type="protein sequence ID" value="KPQ36069.1"/>
    <property type="molecule type" value="Genomic_DNA"/>
</dbReference>
<dbReference type="Pfam" id="PF08241">
    <property type="entry name" value="Methyltransf_11"/>
    <property type="match status" value="1"/>
</dbReference>
<dbReference type="STRING" id="1666911.HLUCCA11_07610"/>
<dbReference type="Gene3D" id="3.40.50.150">
    <property type="entry name" value="Vaccinia Virus protein VP39"/>
    <property type="match status" value="1"/>
</dbReference>
<dbReference type="CDD" id="cd02440">
    <property type="entry name" value="AdoMet_MTases"/>
    <property type="match status" value="1"/>
</dbReference>
<dbReference type="GO" id="GO:0032259">
    <property type="term" value="P:methylation"/>
    <property type="evidence" value="ECO:0007669"/>
    <property type="project" value="UniProtKB-KW"/>
</dbReference>
<feature type="domain" description="Methyltransferase type 11" evidence="1">
    <location>
        <begin position="65"/>
        <end position="145"/>
    </location>
</feature>
<comment type="caution">
    <text evidence="2">The sequence shown here is derived from an EMBL/GenBank/DDBJ whole genome shotgun (WGS) entry which is preliminary data.</text>
</comment>
<dbReference type="InterPro" id="IPR029063">
    <property type="entry name" value="SAM-dependent_MTases_sf"/>
</dbReference>
<dbReference type="AlphaFoldDB" id="A0A0P8C3H5"/>
<evidence type="ECO:0000313" key="3">
    <source>
        <dbReference type="Proteomes" id="UP000050465"/>
    </source>
</evidence>
<keyword evidence="2" id="KW-0489">Methyltransferase</keyword>
<dbReference type="Proteomes" id="UP000050465">
    <property type="component" value="Unassembled WGS sequence"/>
</dbReference>
<evidence type="ECO:0000259" key="1">
    <source>
        <dbReference type="Pfam" id="PF08241"/>
    </source>
</evidence>
<dbReference type="SUPFAM" id="SSF53335">
    <property type="entry name" value="S-adenosyl-L-methionine-dependent methyltransferases"/>
    <property type="match status" value="1"/>
</dbReference>
<accession>A0A0P8C3H5</accession>
<reference evidence="2 3" key="1">
    <citation type="submission" date="2015-09" db="EMBL/GenBank/DDBJ databases">
        <title>Identification and resolution of microdiversity through metagenomic sequencing of parallel consortia.</title>
        <authorList>
            <person name="Nelson W.C."/>
            <person name="Romine M.F."/>
            <person name="Lindemann S.R."/>
        </authorList>
    </citation>
    <scope>NUCLEOTIDE SEQUENCE [LARGE SCALE GENOMIC DNA]</scope>
    <source>
        <strain evidence="2">Ana</strain>
    </source>
</reference>
<evidence type="ECO:0000313" key="2">
    <source>
        <dbReference type="EMBL" id="KPQ36069.1"/>
    </source>
</evidence>
<gene>
    <name evidence="2" type="ORF">HLUCCA11_07610</name>
</gene>
<keyword evidence="2" id="KW-0808">Transferase</keyword>
<proteinExistence type="predicted"/>